<evidence type="ECO:0000256" key="5">
    <source>
        <dbReference type="ARBA" id="ARBA00022898"/>
    </source>
</evidence>
<gene>
    <name evidence="7" type="ORF">MNEG_12796</name>
</gene>
<dbReference type="OrthoDB" id="1732682at2759"/>
<dbReference type="KEGG" id="mng:MNEG_12796"/>
<dbReference type="GO" id="GO:0004021">
    <property type="term" value="F:L-alanine:2-oxoglutarate aminotransferase activity"/>
    <property type="evidence" value="ECO:0007669"/>
    <property type="project" value="UniProtKB-EC"/>
</dbReference>
<name>A0A0D2MJQ4_9CHLO</name>
<dbReference type="FunFam" id="1.10.287.1970:FF:000001">
    <property type="entry name" value="Alanine aminotransferase 2"/>
    <property type="match status" value="1"/>
</dbReference>
<evidence type="ECO:0000313" key="8">
    <source>
        <dbReference type="Proteomes" id="UP000054498"/>
    </source>
</evidence>
<dbReference type="EMBL" id="KK103660">
    <property type="protein sequence ID" value="KIY95165.1"/>
    <property type="molecule type" value="Genomic_DNA"/>
</dbReference>
<evidence type="ECO:0000256" key="4">
    <source>
        <dbReference type="ARBA" id="ARBA00022679"/>
    </source>
</evidence>
<dbReference type="GO" id="GO:0047958">
    <property type="term" value="F:glycine:2-oxoglutarate aminotransferase activity"/>
    <property type="evidence" value="ECO:0007669"/>
    <property type="project" value="TreeGrafter"/>
</dbReference>
<protein>
    <submittedName>
        <fullName evidence="7">Alanine transaminase</fullName>
        <ecNumber evidence="7">2.6.1.2</ecNumber>
    </submittedName>
</protein>
<dbReference type="InterPro" id="IPR015424">
    <property type="entry name" value="PyrdxlP-dep_Trfase"/>
</dbReference>
<comment type="subunit">
    <text evidence="2">Homodimer.</text>
</comment>
<reference evidence="7 8" key="1">
    <citation type="journal article" date="2013" name="BMC Genomics">
        <title>Reconstruction of the lipid metabolism for the microalga Monoraphidium neglectum from its genome sequence reveals characteristics suitable for biofuel production.</title>
        <authorList>
            <person name="Bogen C."/>
            <person name="Al-Dilaimi A."/>
            <person name="Albersmeier A."/>
            <person name="Wichmann J."/>
            <person name="Grundmann M."/>
            <person name="Rupp O."/>
            <person name="Lauersen K.J."/>
            <person name="Blifernez-Klassen O."/>
            <person name="Kalinowski J."/>
            <person name="Goesmann A."/>
            <person name="Mussgnug J.H."/>
            <person name="Kruse O."/>
        </authorList>
    </citation>
    <scope>NUCLEOTIDE SEQUENCE [LARGE SCALE GENOMIC DNA]</scope>
    <source>
        <strain evidence="7 8">SAG 48.87</strain>
    </source>
</reference>
<comment type="similarity">
    <text evidence="6">Belongs to the class-I pyridoxal-phosphate-dependent aminotransferase family. Alanine aminotransferase subfamily.</text>
</comment>
<evidence type="ECO:0000256" key="3">
    <source>
        <dbReference type="ARBA" id="ARBA00022576"/>
    </source>
</evidence>
<dbReference type="PANTHER" id="PTHR11751">
    <property type="entry name" value="ALANINE AMINOTRANSFERASE"/>
    <property type="match status" value="1"/>
</dbReference>
<dbReference type="SUPFAM" id="SSF53383">
    <property type="entry name" value="PLP-dependent transferases"/>
    <property type="match status" value="1"/>
</dbReference>
<dbReference type="InterPro" id="IPR045088">
    <property type="entry name" value="ALAT1/2-like"/>
</dbReference>
<dbReference type="PANTHER" id="PTHR11751:SF373">
    <property type="entry name" value="GLUTAMATE--GLYOXYLATE AMINOTRANSFERASE 2"/>
    <property type="match status" value="1"/>
</dbReference>
<comment type="cofactor">
    <cofactor evidence="1">
        <name>pyridoxal 5'-phosphate</name>
        <dbReference type="ChEBI" id="CHEBI:597326"/>
    </cofactor>
</comment>
<dbReference type="STRING" id="145388.A0A0D2MJQ4"/>
<proteinExistence type="inferred from homology"/>
<dbReference type="Proteomes" id="UP000054498">
    <property type="component" value="Unassembled WGS sequence"/>
</dbReference>
<keyword evidence="4 7" id="KW-0808">Transferase</keyword>
<dbReference type="InterPro" id="IPR015421">
    <property type="entry name" value="PyrdxlP-dep_Trfase_major"/>
</dbReference>
<organism evidence="7 8">
    <name type="scientific">Monoraphidium neglectum</name>
    <dbReference type="NCBI Taxonomy" id="145388"/>
    <lineage>
        <taxon>Eukaryota</taxon>
        <taxon>Viridiplantae</taxon>
        <taxon>Chlorophyta</taxon>
        <taxon>core chlorophytes</taxon>
        <taxon>Chlorophyceae</taxon>
        <taxon>CS clade</taxon>
        <taxon>Sphaeropleales</taxon>
        <taxon>Selenastraceae</taxon>
        <taxon>Monoraphidium</taxon>
    </lineage>
</organism>
<dbReference type="GO" id="GO:0008453">
    <property type="term" value="F:alanine-glyoxylate transaminase activity"/>
    <property type="evidence" value="ECO:0007669"/>
    <property type="project" value="TreeGrafter"/>
</dbReference>
<evidence type="ECO:0000313" key="7">
    <source>
        <dbReference type="EMBL" id="KIY95165.1"/>
    </source>
</evidence>
<keyword evidence="8" id="KW-1185">Reference proteome</keyword>
<keyword evidence="3 7" id="KW-0032">Aminotransferase</keyword>
<evidence type="ECO:0000256" key="6">
    <source>
        <dbReference type="ARBA" id="ARBA00025785"/>
    </source>
</evidence>
<evidence type="ECO:0000256" key="1">
    <source>
        <dbReference type="ARBA" id="ARBA00001933"/>
    </source>
</evidence>
<dbReference type="Gene3D" id="1.10.287.1970">
    <property type="match status" value="1"/>
</dbReference>
<dbReference type="AlphaFoldDB" id="A0A0D2MJQ4"/>
<sequence>MMLQHHAPSRALGTGTSAAAARVAIMCTPRPYRGAGARPAAAPLGSTMSVDGIELPAEIKVPKEASKEGKVLHPDLINPNILKTQYAVRGELYLRADKMRREGRDIIFTNIGNPHNLGAQPKTFTRQLVALCAAPWLLDDPRAAELFPSDVMQRARKLLGTFTGGIGAYTDSRGNAAVRREVADFIQRRDGHPSNPEHIYLTDGASPGVRIMINAIIRDRVRVCVCV</sequence>
<dbReference type="RefSeq" id="XP_013894185.1">
    <property type="nucleotide sequence ID" value="XM_014038731.1"/>
</dbReference>
<keyword evidence="5" id="KW-0663">Pyridoxal phosphate</keyword>
<dbReference type="GeneID" id="25730194"/>
<accession>A0A0D2MJQ4</accession>
<dbReference type="GO" id="GO:0009853">
    <property type="term" value="P:photorespiration"/>
    <property type="evidence" value="ECO:0007669"/>
    <property type="project" value="TreeGrafter"/>
</dbReference>
<evidence type="ECO:0000256" key="2">
    <source>
        <dbReference type="ARBA" id="ARBA00011738"/>
    </source>
</evidence>
<dbReference type="Gene3D" id="3.40.640.10">
    <property type="entry name" value="Type I PLP-dependent aspartate aminotransferase-like (Major domain)"/>
    <property type="match status" value="1"/>
</dbReference>
<dbReference type="EC" id="2.6.1.2" evidence="7"/>